<dbReference type="AlphaFoldDB" id="A0AAN8MWA0"/>
<keyword evidence="9" id="KW-1185">Reference proteome</keyword>
<dbReference type="Gene3D" id="3.50.50.60">
    <property type="entry name" value="FAD/NAD(P)-binding domain"/>
    <property type="match status" value="1"/>
</dbReference>
<dbReference type="Pfam" id="PF01266">
    <property type="entry name" value="DAO"/>
    <property type="match status" value="1"/>
</dbReference>
<dbReference type="PANTHER" id="PTHR10961">
    <property type="entry name" value="PEROXISOMAL SARCOSINE OXIDASE"/>
    <property type="match status" value="1"/>
</dbReference>
<evidence type="ECO:0000256" key="1">
    <source>
        <dbReference type="ARBA" id="ARBA00001974"/>
    </source>
</evidence>
<keyword evidence="3" id="KW-0285">Flavoprotein</keyword>
<sequence length="464" mass="51200">MALILTIVDYLLSRLSGNKNQKVAPDPLTSSNMPDYSKQSYVIVGAGVFGISTAYHITKKFPQAKVTIIDRTPFPCEAGASCDSTKAVRADYAHLFWCKLAWSAVEAWRSDPLFKPHFNEVGMVWLDDTGHAQRVIDVYKKLGIPNKAKMVSVKELTGMYPGLFDTTDYTGVTQILVNTMSGCVEAERAMKSVYDYVISQPGVEYTAATVAKVLFDDYGDTIGVLTVDGKRILGDTTFLCTSSYTSKLLADSASDRPKLQPGSRLGALGFATGQLVLSEQQREEFKNSPVFQQGTGALQALSMGLHSNGTLKIGSDLPIYNEVHAKGVENPLRCPPEKDMYDQSHVPPVVVRELHECAVRIFGDRAKELVFDPNSYRICWDMICPDGDFLITQHPDSRNLVVATGGSYHGFKFLPIIGKYIVDTATGDIDKEKRDRWAWDRENGGDADEGLPPARKLSDLFKVQ</sequence>
<evidence type="ECO:0000256" key="3">
    <source>
        <dbReference type="ARBA" id="ARBA00022630"/>
    </source>
</evidence>
<comment type="similarity">
    <text evidence="2">Belongs to the MSOX/MTOX family.</text>
</comment>
<organism evidence="8 9">
    <name type="scientific">Orbilia javanica</name>
    <dbReference type="NCBI Taxonomy" id="47235"/>
    <lineage>
        <taxon>Eukaryota</taxon>
        <taxon>Fungi</taxon>
        <taxon>Dikarya</taxon>
        <taxon>Ascomycota</taxon>
        <taxon>Pezizomycotina</taxon>
        <taxon>Orbiliomycetes</taxon>
        <taxon>Orbiliales</taxon>
        <taxon>Orbiliaceae</taxon>
        <taxon>Orbilia</taxon>
    </lineage>
</organism>
<dbReference type="Gene3D" id="3.30.9.10">
    <property type="entry name" value="D-Amino Acid Oxidase, subunit A, domain 2"/>
    <property type="match status" value="1"/>
</dbReference>
<keyword evidence="4" id="KW-0274">FAD</keyword>
<evidence type="ECO:0000256" key="2">
    <source>
        <dbReference type="ARBA" id="ARBA00010989"/>
    </source>
</evidence>
<feature type="region of interest" description="Disordered" evidence="6">
    <location>
        <begin position="435"/>
        <end position="464"/>
    </location>
</feature>
<feature type="compositionally biased region" description="Basic and acidic residues" evidence="6">
    <location>
        <begin position="435"/>
        <end position="444"/>
    </location>
</feature>
<dbReference type="SUPFAM" id="SSF51905">
    <property type="entry name" value="FAD/NAD(P)-binding domain"/>
    <property type="match status" value="1"/>
</dbReference>
<dbReference type="InterPro" id="IPR006076">
    <property type="entry name" value="FAD-dep_OxRdtase"/>
</dbReference>
<dbReference type="PANTHER" id="PTHR10961:SF37">
    <property type="entry name" value="FAD DEPENDENT OXIDOREDUCTASE DOMAIN-CONTAINING PROTEIN"/>
    <property type="match status" value="1"/>
</dbReference>
<dbReference type="InterPro" id="IPR045170">
    <property type="entry name" value="MTOX"/>
</dbReference>
<dbReference type="InterPro" id="IPR036188">
    <property type="entry name" value="FAD/NAD-bd_sf"/>
</dbReference>
<comment type="cofactor">
    <cofactor evidence="1">
        <name>FAD</name>
        <dbReference type="ChEBI" id="CHEBI:57692"/>
    </cofactor>
</comment>
<evidence type="ECO:0000256" key="4">
    <source>
        <dbReference type="ARBA" id="ARBA00022827"/>
    </source>
</evidence>
<reference evidence="8 9" key="1">
    <citation type="submission" date="2019-10" db="EMBL/GenBank/DDBJ databases">
        <authorList>
            <person name="Palmer J.M."/>
        </authorList>
    </citation>
    <scope>NUCLEOTIDE SEQUENCE [LARGE SCALE GENOMIC DNA]</scope>
    <source>
        <strain evidence="8 9">TWF718</strain>
    </source>
</reference>
<comment type="caution">
    <text evidence="8">The sequence shown here is derived from an EMBL/GenBank/DDBJ whole genome shotgun (WGS) entry which is preliminary data.</text>
</comment>
<dbReference type="GO" id="GO:0050660">
    <property type="term" value="F:flavin adenine dinucleotide binding"/>
    <property type="evidence" value="ECO:0007669"/>
    <property type="project" value="InterPro"/>
</dbReference>
<dbReference type="EMBL" id="JAVHNR010000005">
    <property type="protein sequence ID" value="KAK6342517.1"/>
    <property type="molecule type" value="Genomic_DNA"/>
</dbReference>
<feature type="domain" description="FAD dependent oxidoreductase" evidence="7">
    <location>
        <begin position="41"/>
        <end position="423"/>
    </location>
</feature>
<evidence type="ECO:0000313" key="9">
    <source>
        <dbReference type="Proteomes" id="UP001313282"/>
    </source>
</evidence>
<keyword evidence="5" id="KW-0560">Oxidoreductase</keyword>
<accession>A0AAN8MWA0</accession>
<evidence type="ECO:0000259" key="7">
    <source>
        <dbReference type="Pfam" id="PF01266"/>
    </source>
</evidence>
<dbReference type="GO" id="GO:0051698">
    <property type="term" value="F:saccharopine oxidase activity"/>
    <property type="evidence" value="ECO:0007669"/>
    <property type="project" value="TreeGrafter"/>
</dbReference>
<evidence type="ECO:0000313" key="8">
    <source>
        <dbReference type="EMBL" id="KAK6342517.1"/>
    </source>
</evidence>
<protein>
    <recommendedName>
        <fullName evidence="7">FAD dependent oxidoreductase domain-containing protein</fullName>
    </recommendedName>
</protein>
<evidence type="ECO:0000256" key="5">
    <source>
        <dbReference type="ARBA" id="ARBA00023002"/>
    </source>
</evidence>
<gene>
    <name evidence="8" type="ORF">TWF718_007920</name>
</gene>
<name>A0AAN8MWA0_9PEZI</name>
<evidence type="ECO:0000256" key="6">
    <source>
        <dbReference type="SAM" id="MobiDB-lite"/>
    </source>
</evidence>
<dbReference type="Proteomes" id="UP001313282">
    <property type="component" value="Unassembled WGS sequence"/>
</dbReference>
<proteinExistence type="inferred from homology"/>
<dbReference type="GO" id="GO:0008115">
    <property type="term" value="F:sarcosine oxidase activity"/>
    <property type="evidence" value="ECO:0007669"/>
    <property type="project" value="TreeGrafter"/>
</dbReference>